<comment type="caution">
    <text evidence="2">The sequence shown here is derived from an EMBL/GenBank/DDBJ whole genome shotgun (WGS) entry which is preliminary data.</text>
</comment>
<proteinExistence type="predicted"/>
<name>A0A1V3WG46_MYCKA</name>
<dbReference type="Proteomes" id="UP000189229">
    <property type="component" value="Unassembled WGS sequence"/>
</dbReference>
<feature type="region of interest" description="Disordered" evidence="1">
    <location>
        <begin position="55"/>
        <end position="81"/>
    </location>
</feature>
<organism evidence="2 3">
    <name type="scientific">Mycobacterium kansasii</name>
    <dbReference type="NCBI Taxonomy" id="1768"/>
    <lineage>
        <taxon>Bacteria</taxon>
        <taxon>Bacillati</taxon>
        <taxon>Actinomycetota</taxon>
        <taxon>Actinomycetes</taxon>
        <taxon>Mycobacteriales</taxon>
        <taxon>Mycobacteriaceae</taxon>
        <taxon>Mycobacterium</taxon>
    </lineage>
</organism>
<accession>A0A1V3WG46</accession>
<sequence length="94" mass="10479">MITAEAKPDAKATHANAVNQVGGTIIGFRCKSWRDGIRWTATILGWRRVDRAGAVRSVHPTDSSSSRWAAMTRRGPRGGLTLRRARRRRRRIAG</sequence>
<evidence type="ECO:0000256" key="1">
    <source>
        <dbReference type="SAM" id="MobiDB-lite"/>
    </source>
</evidence>
<evidence type="ECO:0000313" key="2">
    <source>
        <dbReference type="EMBL" id="OOK65842.1"/>
    </source>
</evidence>
<dbReference type="AlphaFoldDB" id="A0A1V3WG46"/>
<evidence type="ECO:0000313" key="3">
    <source>
        <dbReference type="Proteomes" id="UP000189229"/>
    </source>
</evidence>
<reference evidence="2 3" key="1">
    <citation type="submission" date="2017-02" db="EMBL/GenBank/DDBJ databases">
        <title>Complete genome sequences of Mycobacterium kansasii strains isolated from rhesus macaques.</title>
        <authorList>
            <person name="Panda A."/>
            <person name="Nagaraj S."/>
            <person name="Zhao X."/>
            <person name="Tettelin H."/>
            <person name="Detolla L.J."/>
        </authorList>
    </citation>
    <scope>NUCLEOTIDE SEQUENCE [LARGE SCALE GENOMIC DNA]</scope>
    <source>
        <strain evidence="2 3">11-3813</strain>
    </source>
</reference>
<dbReference type="EMBL" id="MVBM01000010">
    <property type="protein sequence ID" value="OOK65842.1"/>
    <property type="molecule type" value="Genomic_DNA"/>
</dbReference>
<gene>
    <name evidence="2" type="ORF">BZL30_8716</name>
</gene>
<protein>
    <submittedName>
        <fullName evidence="2">Uncharacterized protein</fullName>
    </submittedName>
</protein>